<gene>
    <name evidence="3" type="ORF">GCM10008027_45490</name>
</gene>
<dbReference type="EMBL" id="BMIT01000047">
    <property type="protein sequence ID" value="GGF15619.1"/>
    <property type="molecule type" value="Genomic_DNA"/>
</dbReference>
<protein>
    <submittedName>
        <fullName evidence="3">Transcriptional regulator</fullName>
    </submittedName>
</protein>
<dbReference type="PROSITE" id="PS50943">
    <property type="entry name" value="HTH_CROC1"/>
    <property type="match status" value="1"/>
</dbReference>
<dbReference type="RefSeq" id="WP_188731973.1">
    <property type="nucleotide sequence ID" value="NZ_BMIT01000047.1"/>
</dbReference>
<dbReference type="PANTHER" id="PTHR43236:SF1">
    <property type="entry name" value="BLL7220 PROTEIN"/>
    <property type="match status" value="1"/>
</dbReference>
<evidence type="ECO:0000256" key="1">
    <source>
        <dbReference type="ARBA" id="ARBA00007227"/>
    </source>
</evidence>
<accession>A0ABQ1UCL6</accession>
<sequence>MENKPLVQFNSQQLKLARLASGLTFGDIGEALDVTRQYASKLENGAIPSEEQLVVLSRVLSVEKSFFFKHRTKVIESEQCHFRSLRTSTQKLKKTIMAQVEMLDSAIVSQLDGEIEFPEVNIYSASECEFDTNISIELLAEKVRKIWGLGLGPISNMIRLLESVGCIVVNLSDADERIDAFSIHGNRPIVVRNTSKQSPGRMRFDFAHELGHLIMHEGIETGCRLTEQQANNFASAFLLPRSSFAAEFPKIRGAYLNWEALIQMKVRWGVSLKALIFRARTLGLLSDEKAKSAYMYLAKNGYTKNERGDELMFHESPSLLQQALDILDPHTSQSILDEAGLNVSTLASRYSLKVNVSPLKLVR</sequence>
<dbReference type="InterPro" id="IPR001387">
    <property type="entry name" value="Cro/C1-type_HTH"/>
</dbReference>
<comment type="similarity">
    <text evidence="1">Belongs to the short-chain fatty acyl-CoA assimilation regulator (ScfR) family.</text>
</comment>
<dbReference type="PANTHER" id="PTHR43236">
    <property type="entry name" value="ANTITOXIN HIGA1"/>
    <property type="match status" value="1"/>
</dbReference>
<reference evidence="4" key="1">
    <citation type="journal article" date="2019" name="Int. J. Syst. Evol. Microbiol.">
        <title>The Global Catalogue of Microorganisms (GCM) 10K type strain sequencing project: providing services to taxonomists for standard genome sequencing and annotation.</title>
        <authorList>
            <consortium name="The Broad Institute Genomics Platform"/>
            <consortium name="The Broad Institute Genome Sequencing Center for Infectious Disease"/>
            <person name="Wu L."/>
            <person name="Ma J."/>
        </authorList>
    </citation>
    <scope>NUCLEOTIDE SEQUENCE [LARGE SCALE GENOMIC DNA]</scope>
    <source>
        <strain evidence="4">CGMCC 1.15394</strain>
    </source>
</reference>
<proteinExistence type="inferred from homology"/>
<dbReference type="SMART" id="SM00530">
    <property type="entry name" value="HTH_XRE"/>
    <property type="match status" value="1"/>
</dbReference>
<dbReference type="SUPFAM" id="SSF47413">
    <property type="entry name" value="lambda repressor-like DNA-binding domains"/>
    <property type="match status" value="1"/>
</dbReference>
<dbReference type="Gene3D" id="1.10.260.40">
    <property type="entry name" value="lambda repressor-like DNA-binding domains"/>
    <property type="match status" value="1"/>
</dbReference>
<feature type="domain" description="HTH cro/C1-type" evidence="2">
    <location>
        <begin position="14"/>
        <end position="67"/>
    </location>
</feature>
<dbReference type="CDD" id="cd00093">
    <property type="entry name" value="HTH_XRE"/>
    <property type="match status" value="1"/>
</dbReference>
<dbReference type="Pfam" id="PF06114">
    <property type="entry name" value="Peptidase_M78"/>
    <property type="match status" value="1"/>
</dbReference>
<dbReference type="InterPro" id="IPR052345">
    <property type="entry name" value="Rad_response_metalloprotease"/>
</dbReference>
<evidence type="ECO:0000259" key="2">
    <source>
        <dbReference type="PROSITE" id="PS50943"/>
    </source>
</evidence>
<dbReference type="Gene3D" id="1.10.10.2910">
    <property type="match status" value="1"/>
</dbReference>
<dbReference type="Pfam" id="PF01381">
    <property type="entry name" value="HTH_3"/>
    <property type="match status" value="1"/>
</dbReference>
<evidence type="ECO:0000313" key="3">
    <source>
        <dbReference type="EMBL" id="GGF15619.1"/>
    </source>
</evidence>
<comment type="caution">
    <text evidence="3">The sequence shown here is derived from an EMBL/GenBank/DDBJ whole genome shotgun (WGS) entry which is preliminary data.</text>
</comment>
<name>A0ABQ1UCL6_9GAMM</name>
<dbReference type="InterPro" id="IPR010359">
    <property type="entry name" value="IrrE_HExxH"/>
</dbReference>
<keyword evidence="4" id="KW-1185">Reference proteome</keyword>
<dbReference type="Proteomes" id="UP000638462">
    <property type="component" value="Unassembled WGS sequence"/>
</dbReference>
<dbReference type="InterPro" id="IPR010982">
    <property type="entry name" value="Lambda_DNA-bd_dom_sf"/>
</dbReference>
<evidence type="ECO:0000313" key="4">
    <source>
        <dbReference type="Proteomes" id="UP000638462"/>
    </source>
</evidence>
<organism evidence="3 4">
    <name type="scientific">Pseudoalteromonas gelatinilytica</name>
    <dbReference type="NCBI Taxonomy" id="1703256"/>
    <lineage>
        <taxon>Bacteria</taxon>
        <taxon>Pseudomonadati</taxon>
        <taxon>Pseudomonadota</taxon>
        <taxon>Gammaproteobacteria</taxon>
        <taxon>Alteromonadales</taxon>
        <taxon>Pseudoalteromonadaceae</taxon>
        <taxon>Pseudoalteromonas</taxon>
    </lineage>
</organism>